<dbReference type="EMBL" id="JF723399">
    <property type="protein sequence ID" value="AFD18464.1"/>
    <property type="molecule type" value="Genomic_DNA"/>
</dbReference>
<sequence length="31" mass="3339">AAKVKYSLTPAECCTNPPCFAQHSDLCGARR</sequence>
<keyword evidence="6" id="KW-0008">Acetylcholine receptor inhibiting toxin</keyword>
<keyword evidence="4" id="KW-0800">Toxin</keyword>
<keyword evidence="7" id="KW-1015">Disulfide bond</keyword>
<evidence type="ECO:0000256" key="1">
    <source>
        <dbReference type="ARBA" id="ARBA00004613"/>
    </source>
</evidence>
<keyword evidence="3" id="KW-0964">Secreted</keyword>
<evidence type="ECO:0000256" key="6">
    <source>
        <dbReference type="ARBA" id="ARBA00022945"/>
    </source>
</evidence>
<dbReference type="AlphaFoldDB" id="H9N3P7"/>
<evidence type="ECO:0000256" key="8">
    <source>
        <dbReference type="ARBA" id="ARBA00023327"/>
    </source>
</evidence>
<dbReference type="GO" id="GO:0090729">
    <property type="term" value="F:toxin activity"/>
    <property type="evidence" value="ECO:0007669"/>
    <property type="project" value="UniProtKB-KW"/>
</dbReference>
<comment type="similarity">
    <text evidence="2">Belongs to the conotoxin A superfamily.</text>
</comment>
<dbReference type="Pfam" id="PF07365">
    <property type="entry name" value="Toxin_8"/>
    <property type="match status" value="1"/>
</dbReference>
<protein>
    <submittedName>
        <fullName evidence="9">Alpha-conotoxin</fullName>
    </submittedName>
</protein>
<evidence type="ECO:0000256" key="5">
    <source>
        <dbReference type="ARBA" id="ARBA00022699"/>
    </source>
</evidence>
<evidence type="ECO:0000256" key="7">
    <source>
        <dbReference type="ARBA" id="ARBA00023157"/>
    </source>
</evidence>
<proteinExistence type="inferred from homology"/>
<evidence type="ECO:0000313" key="9">
    <source>
        <dbReference type="EMBL" id="AFD18464.1"/>
    </source>
</evidence>
<reference evidence="9" key="1">
    <citation type="journal article" date="2012" name="Mol. Biol. Evol.">
        <title>Extensive and continuous duplication facilitates rapid evolution and diversification of gene families.</title>
        <authorList>
            <person name="Chang D."/>
            <person name="Duda T.F.Jr."/>
        </authorList>
    </citation>
    <scope>NUCLEOTIDE SEQUENCE</scope>
    <source>
        <strain evidence="9">DIAD_5</strain>
    </source>
</reference>
<dbReference type="GO" id="GO:0030550">
    <property type="term" value="F:acetylcholine receptor inhibitor activity"/>
    <property type="evidence" value="ECO:0007669"/>
    <property type="project" value="UniProtKB-KW"/>
</dbReference>
<evidence type="ECO:0000256" key="2">
    <source>
        <dbReference type="ARBA" id="ARBA00006077"/>
    </source>
</evidence>
<dbReference type="GO" id="GO:0035792">
    <property type="term" value="C:host cell postsynaptic membrane"/>
    <property type="evidence" value="ECO:0007669"/>
    <property type="project" value="UniProtKB-KW"/>
</dbReference>
<evidence type="ECO:0000256" key="3">
    <source>
        <dbReference type="ARBA" id="ARBA00022525"/>
    </source>
</evidence>
<keyword evidence="8" id="KW-0629">Postsynaptic neurotoxin</keyword>
<feature type="non-terminal residue" evidence="9">
    <location>
        <position position="1"/>
    </location>
</feature>
<accession>H9N3P7</accession>
<name>H9N3P7_CONDD</name>
<keyword evidence="5" id="KW-0528">Neurotoxin</keyword>
<dbReference type="InterPro" id="IPR009958">
    <property type="entry name" value="Conotoxin_a-typ"/>
</dbReference>
<evidence type="ECO:0000256" key="4">
    <source>
        <dbReference type="ARBA" id="ARBA00022656"/>
    </source>
</evidence>
<comment type="subcellular location">
    <subcellularLocation>
        <location evidence="1">Secreted</location>
    </subcellularLocation>
</comment>
<organism evidence="9">
    <name type="scientific">Conus diadema</name>
    <name type="common">Diadem cone</name>
    <name type="synonym">Lividoconus diadema</name>
    <dbReference type="NCBI Taxonomy" id="257325"/>
    <lineage>
        <taxon>Eukaryota</taxon>
        <taxon>Metazoa</taxon>
        <taxon>Spiralia</taxon>
        <taxon>Lophotrochozoa</taxon>
        <taxon>Mollusca</taxon>
        <taxon>Gastropoda</taxon>
        <taxon>Caenogastropoda</taxon>
        <taxon>Neogastropoda</taxon>
        <taxon>Conoidea</taxon>
        <taxon>Conidae</taxon>
        <taxon>Conus</taxon>
        <taxon>Lividoconus</taxon>
    </lineage>
</organism>
<dbReference type="GO" id="GO:0005576">
    <property type="term" value="C:extracellular region"/>
    <property type="evidence" value="ECO:0007669"/>
    <property type="project" value="UniProtKB-SubCell"/>
</dbReference>